<sequence length="139" mass="16262">MSQQPKGFFNRRFTAQAESSLPILHDTTGNDFKKLIEKSRNKEMIASSSIEKQQTKQSSLRSTKTTTLKPHGFAAGEPIILPLPPNYKRPTPGVLDKVYDWLFTYEDRYFNNDRNYLSQDIFPENDYRNSIQKVYIYKM</sequence>
<organism evidence="2 3">
    <name type="scientific">Circinella minor</name>
    <dbReference type="NCBI Taxonomy" id="1195481"/>
    <lineage>
        <taxon>Eukaryota</taxon>
        <taxon>Fungi</taxon>
        <taxon>Fungi incertae sedis</taxon>
        <taxon>Mucoromycota</taxon>
        <taxon>Mucoromycotina</taxon>
        <taxon>Mucoromycetes</taxon>
        <taxon>Mucorales</taxon>
        <taxon>Lichtheimiaceae</taxon>
        <taxon>Circinella</taxon>
    </lineage>
</organism>
<comment type="caution">
    <text evidence="2">The sequence shown here is derived from an EMBL/GenBank/DDBJ whole genome shotgun (WGS) entry which is preliminary data.</text>
</comment>
<feature type="region of interest" description="Disordered" evidence="1">
    <location>
        <begin position="43"/>
        <end position="71"/>
    </location>
</feature>
<evidence type="ECO:0000313" key="2">
    <source>
        <dbReference type="EMBL" id="KAG2216991.1"/>
    </source>
</evidence>
<reference evidence="2 3" key="1">
    <citation type="submission" date="2020-12" db="EMBL/GenBank/DDBJ databases">
        <title>Metabolic potential, ecology and presence of endohyphal bacteria is reflected in genomic diversity of Mucoromycotina.</title>
        <authorList>
            <person name="Muszewska A."/>
            <person name="Okrasinska A."/>
            <person name="Steczkiewicz K."/>
            <person name="Drgas O."/>
            <person name="Orlowska M."/>
            <person name="Perlinska-Lenart U."/>
            <person name="Aleksandrzak-Piekarczyk T."/>
            <person name="Szatraj K."/>
            <person name="Zielenkiewicz U."/>
            <person name="Pilsyk S."/>
            <person name="Malc E."/>
            <person name="Mieczkowski P."/>
            <person name="Kruszewska J.S."/>
            <person name="Biernat P."/>
            <person name="Pawlowska J."/>
        </authorList>
    </citation>
    <scope>NUCLEOTIDE SEQUENCE [LARGE SCALE GENOMIC DNA]</scope>
    <source>
        <strain evidence="2 3">CBS 142.35</strain>
    </source>
</reference>
<feature type="compositionally biased region" description="Low complexity" evidence="1">
    <location>
        <begin position="55"/>
        <end position="69"/>
    </location>
</feature>
<dbReference type="AlphaFoldDB" id="A0A8H7RW82"/>
<name>A0A8H7RW82_9FUNG</name>
<protein>
    <submittedName>
        <fullName evidence="2">Uncharacterized protein</fullName>
    </submittedName>
</protein>
<dbReference type="Proteomes" id="UP000646827">
    <property type="component" value="Unassembled WGS sequence"/>
</dbReference>
<evidence type="ECO:0000256" key="1">
    <source>
        <dbReference type="SAM" id="MobiDB-lite"/>
    </source>
</evidence>
<keyword evidence="3" id="KW-1185">Reference proteome</keyword>
<evidence type="ECO:0000313" key="3">
    <source>
        <dbReference type="Proteomes" id="UP000646827"/>
    </source>
</evidence>
<dbReference type="EMBL" id="JAEPRB010000339">
    <property type="protein sequence ID" value="KAG2216991.1"/>
    <property type="molecule type" value="Genomic_DNA"/>
</dbReference>
<dbReference type="OrthoDB" id="2214918at2759"/>
<accession>A0A8H7RW82</accession>
<gene>
    <name evidence="2" type="ORF">INT45_007676</name>
</gene>
<proteinExistence type="predicted"/>